<dbReference type="Pfam" id="PF00431">
    <property type="entry name" value="CUB"/>
    <property type="match status" value="4"/>
</dbReference>
<dbReference type="FunFam" id="2.60.120.290:FF:000005">
    <property type="entry name" value="Procollagen C-endopeptidase enhancer 1"/>
    <property type="match status" value="2"/>
</dbReference>
<evidence type="ECO:0000259" key="6">
    <source>
        <dbReference type="PROSITE" id="PS01180"/>
    </source>
</evidence>
<feature type="domain" description="CUB" evidence="6">
    <location>
        <begin position="329"/>
        <end position="443"/>
    </location>
</feature>
<dbReference type="Proteomes" id="UP000504612">
    <property type="component" value="Unplaced"/>
</dbReference>
<comment type="caution">
    <text evidence="5">Lacks conserved residue(s) required for the propagation of feature annotation.</text>
</comment>
<proteinExistence type="predicted"/>
<feature type="domain" description="CUB" evidence="6">
    <location>
        <begin position="102"/>
        <end position="212"/>
    </location>
</feature>
<feature type="domain" description="CUB" evidence="6">
    <location>
        <begin position="1"/>
        <end position="101"/>
    </location>
</feature>
<reference evidence="8" key="1">
    <citation type="submission" date="2025-08" db="UniProtKB">
        <authorList>
            <consortium name="RefSeq"/>
        </authorList>
    </citation>
    <scope>IDENTIFICATION</scope>
</reference>
<keyword evidence="2" id="KW-0677">Repeat</keyword>
<dbReference type="RefSeq" id="XP_026541990.1">
    <property type="nucleotide sequence ID" value="XM_026686205.1"/>
</dbReference>
<accession>A0A6J1VGI1</accession>
<evidence type="ECO:0000256" key="4">
    <source>
        <dbReference type="ARBA" id="ARBA00023180"/>
    </source>
</evidence>
<dbReference type="GeneID" id="113424487"/>
<keyword evidence="1" id="KW-0732">Signal</keyword>
<dbReference type="InterPro" id="IPR035914">
    <property type="entry name" value="Sperma_CUB_dom_sf"/>
</dbReference>
<dbReference type="PROSITE" id="PS01180">
    <property type="entry name" value="CUB"/>
    <property type="match status" value="4"/>
</dbReference>
<organism evidence="7 8">
    <name type="scientific">Notechis scutatus</name>
    <name type="common">mainland tiger snake</name>
    <dbReference type="NCBI Taxonomy" id="8663"/>
    <lineage>
        <taxon>Eukaryota</taxon>
        <taxon>Metazoa</taxon>
        <taxon>Chordata</taxon>
        <taxon>Craniata</taxon>
        <taxon>Vertebrata</taxon>
        <taxon>Euteleostomi</taxon>
        <taxon>Lepidosauria</taxon>
        <taxon>Squamata</taxon>
        <taxon>Bifurcata</taxon>
        <taxon>Unidentata</taxon>
        <taxon>Episquamata</taxon>
        <taxon>Toxicofera</taxon>
        <taxon>Serpentes</taxon>
        <taxon>Colubroidea</taxon>
        <taxon>Elapidae</taxon>
        <taxon>Hydrophiinae</taxon>
        <taxon>Notechis</taxon>
    </lineage>
</organism>
<evidence type="ECO:0000256" key="3">
    <source>
        <dbReference type="ARBA" id="ARBA00023157"/>
    </source>
</evidence>
<name>A0A6J1VGI1_9SAUR</name>
<evidence type="ECO:0000256" key="1">
    <source>
        <dbReference type="ARBA" id="ARBA00022729"/>
    </source>
</evidence>
<sequence length="447" mass="50190">MSPYWPNSYLNNRQCIYIIRQTPNEKIYLNFTHLELERHPNCSQNYIEIRDGDTEMAPLINKFCGSILPSAITSSQSSLWIKFKSDISVNISNFRATYEVACGGSLSGEGVIRSPYFTRPLPKGRICEWIISEPEGNIVILNFINFHIYNVTACNSDYVEIRNGGDATSPSLGKYCGNTIPPRIHSRHNSLYIKFRASSTTNLGFMAEYKPFDIGCGAILTSSSGTFMSPNYPMPYYQNMKCYWLLKSSHGNVLEIYFDQFHLESHPSCYFDYLAVYDGNNSNSTMLGKFCGNQIPSTIRSSGNTMYINLNTGYSLNGRGFLAHFKQVCQGIIIANQSQGILESLDYPNNYPPGVYCNWTIQTITGNTLNYSFQALSTKGGDRCKRDHLKLFDGPNTQSTLIGTFCGDSILPSGVTTNSSLHVVFFSDQIDESTGFQMLWKVNGKSY</sequence>
<evidence type="ECO:0000313" key="8">
    <source>
        <dbReference type="RefSeq" id="XP_026541990.1"/>
    </source>
</evidence>
<dbReference type="SUPFAM" id="SSF49854">
    <property type="entry name" value="Spermadhesin, CUB domain"/>
    <property type="match status" value="4"/>
</dbReference>
<protein>
    <submittedName>
        <fullName evidence="8">Cubilin-like</fullName>
    </submittedName>
</protein>
<gene>
    <name evidence="8" type="primary">LOC113424487</name>
</gene>
<dbReference type="KEGG" id="nss:113424487"/>
<evidence type="ECO:0000313" key="7">
    <source>
        <dbReference type="Proteomes" id="UP000504612"/>
    </source>
</evidence>
<dbReference type="CDD" id="cd00041">
    <property type="entry name" value="CUB"/>
    <property type="match status" value="4"/>
</dbReference>
<evidence type="ECO:0000256" key="2">
    <source>
        <dbReference type="ARBA" id="ARBA00022737"/>
    </source>
</evidence>
<keyword evidence="7" id="KW-1185">Reference proteome</keyword>
<dbReference type="InterPro" id="IPR000859">
    <property type="entry name" value="CUB_dom"/>
</dbReference>
<keyword evidence="3" id="KW-1015">Disulfide bond</keyword>
<dbReference type="SMART" id="SM00042">
    <property type="entry name" value="CUB"/>
    <property type="match status" value="4"/>
</dbReference>
<dbReference type="AlphaFoldDB" id="A0A6J1VGI1"/>
<dbReference type="FunFam" id="2.60.120.290:FF:000003">
    <property type="entry name" value="Neuropilin"/>
    <property type="match status" value="1"/>
</dbReference>
<dbReference type="FunFam" id="2.60.120.290:FF:000013">
    <property type="entry name" value="Membrane frizzled-related protein"/>
    <property type="match status" value="1"/>
</dbReference>
<evidence type="ECO:0000256" key="5">
    <source>
        <dbReference type="PROSITE-ProRule" id="PRU00059"/>
    </source>
</evidence>
<dbReference type="Gene3D" id="2.60.120.290">
    <property type="entry name" value="Spermadhesin, CUB domain"/>
    <property type="match status" value="4"/>
</dbReference>
<keyword evidence="4" id="KW-0325">Glycoprotein</keyword>
<dbReference type="PANTHER" id="PTHR24251">
    <property type="entry name" value="OVOCHYMASE-RELATED"/>
    <property type="match status" value="1"/>
</dbReference>
<feature type="domain" description="CUB" evidence="6">
    <location>
        <begin position="216"/>
        <end position="328"/>
    </location>
</feature>